<comment type="caution">
    <text evidence="1">The sequence shown here is derived from an EMBL/GenBank/DDBJ whole genome shotgun (WGS) entry which is preliminary data.</text>
</comment>
<evidence type="ECO:0000313" key="1">
    <source>
        <dbReference type="EMBL" id="KKU26188.1"/>
    </source>
</evidence>
<organism evidence="1 2">
    <name type="scientific">Candidatus Magasanikbacteria bacterium GW2011_GWA2_46_17</name>
    <dbReference type="NCBI Taxonomy" id="1619042"/>
    <lineage>
        <taxon>Bacteria</taxon>
        <taxon>Candidatus Magasanikiibacteriota</taxon>
    </lineage>
</organism>
<proteinExistence type="predicted"/>
<accession>A0A0G1R824</accession>
<dbReference type="EMBL" id="LCMA01000011">
    <property type="protein sequence ID" value="KKU26188.1"/>
    <property type="molecule type" value="Genomic_DNA"/>
</dbReference>
<sequence length="78" mass="9191">MKKVTIDDLARMVTKGFDETKKELHETEGRLRREIKAVDNRVSDVDERLSSIEFLLSSNRIERLEDSMREVKTILKIK</sequence>
<reference evidence="1 2" key="1">
    <citation type="journal article" date="2015" name="Nature">
        <title>rRNA introns, odd ribosomes, and small enigmatic genomes across a large radiation of phyla.</title>
        <authorList>
            <person name="Brown C.T."/>
            <person name="Hug L.A."/>
            <person name="Thomas B.C."/>
            <person name="Sharon I."/>
            <person name="Castelle C.J."/>
            <person name="Singh A."/>
            <person name="Wilkins M.J."/>
            <person name="Williams K.H."/>
            <person name="Banfield J.F."/>
        </authorList>
    </citation>
    <scope>NUCLEOTIDE SEQUENCE [LARGE SCALE GENOMIC DNA]</scope>
</reference>
<protein>
    <submittedName>
        <fullName evidence="1">Uncharacterized protein</fullName>
    </submittedName>
</protein>
<evidence type="ECO:0000313" key="2">
    <source>
        <dbReference type="Proteomes" id="UP000034175"/>
    </source>
</evidence>
<dbReference type="AlphaFoldDB" id="A0A0G1R824"/>
<dbReference type="Proteomes" id="UP000034175">
    <property type="component" value="Unassembled WGS sequence"/>
</dbReference>
<gene>
    <name evidence="1" type="ORF">UX39_C0011G0002</name>
</gene>
<name>A0A0G1R824_9BACT</name>